<feature type="domain" description="Nephrocystin 3-like N-terminal" evidence="2">
    <location>
        <begin position="287"/>
        <end position="456"/>
    </location>
</feature>
<dbReference type="SUPFAM" id="SSF52540">
    <property type="entry name" value="P-loop containing nucleoside triphosphate hydrolases"/>
    <property type="match status" value="1"/>
</dbReference>
<keyword evidence="1" id="KW-0677">Repeat</keyword>
<organism evidence="3 4">
    <name type="scientific">Cladorrhinum samala</name>
    <dbReference type="NCBI Taxonomy" id="585594"/>
    <lineage>
        <taxon>Eukaryota</taxon>
        <taxon>Fungi</taxon>
        <taxon>Dikarya</taxon>
        <taxon>Ascomycota</taxon>
        <taxon>Pezizomycotina</taxon>
        <taxon>Sordariomycetes</taxon>
        <taxon>Sordariomycetidae</taxon>
        <taxon>Sordariales</taxon>
        <taxon>Podosporaceae</taxon>
        <taxon>Cladorrhinum</taxon>
    </lineage>
</organism>
<proteinExistence type="predicted"/>
<accession>A0AAV9HVS5</accession>
<comment type="caution">
    <text evidence="3">The sequence shown here is derived from an EMBL/GenBank/DDBJ whole genome shotgun (WGS) entry which is preliminary data.</text>
</comment>
<reference evidence="3" key="2">
    <citation type="submission" date="2023-06" db="EMBL/GenBank/DDBJ databases">
        <authorList>
            <consortium name="Lawrence Berkeley National Laboratory"/>
            <person name="Mondo S.J."/>
            <person name="Hensen N."/>
            <person name="Bonometti L."/>
            <person name="Westerberg I."/>
            <person name="Brannstrom I.O."/>
            <person name="Guillou S."/>
            <person name="Cros-Aarteil S."/>
            <person name="Calhoun S."/>
            <person name="Haridas S."/>
            <person name="Kuo A."/>
            <person name="Pangilinan J."/>
            <person name="Riley R."/>
            <person name="Labutti K."/>
            <person name="Andreopoulos B."/>
            <person name="Lipzen A."/>
            <person name="Chen C."/>
            <person name="Yanf M."/>
            <person name="Daum C."/>
            <person name="Ng V."/>
            <person name="Clum A."/>
            <person name="Steindorff A."/>
            <person name="Ohm R."/>
            <person name="Martin F."/>
            <person name="Silar P."/>
            <person name="Natvig D."/>
            <person name="Lalanne C."/>
            <person name="Gautier V."/>
            <person name="Ament-Velasquez S.L."/>
            <person name="Kruys A."/>
            <person name="Hutchinson M.I."/>
            <person name="Powell A.J."/>
            <person name="Barry K."/>
            <person name="Miller A.N."/>
            <person name="Grigoriev I.V."/>
            <person name="Debuchy R."/>
            <person name="Gladieux P."/>
            <person name="Thoren M.H."/>
            <person name="Johannesson H."/>
        </authorList>
    </citation>
    <scope>NUCLEOTIDE SEQUENCE</scope>
    <source>
        <strain evidence="3">PSN324</strain>
    </source>
</reference>
<name>A0AAV9HVS5_9PEZI</name>
<protein>
    <recommendedName>
        <fullName evidence="2">Nephrocystin 3-like N-terminal domain-containing protein</fullName>
    </recommendedName>
</protein>
<dbReference type="PANTHER" id="PTHR10039:SF5">
    <property type="entry name" value="NACHT DOMAIN-CONTAINING PROTEIN"/>
    <property type="match status" value="1"/>
</dbReference>
<dbReference type="Gene3D" id="3.40.50.300">
    <property type="entry name" value="P-loop containing nucleotide triphosphate hydrolases"/>
    <property type="match status" value="1"/>
</dbReference>
<keyword evidence="4" id="KW-1185">Reference proteome</keyword>
<evidence type="ECO:0000259" key="2">
    <source>
        <dbReference type="Pfam" id="PF24883"/>
    </source>
</evidence>
<reference evidence="3" key="1">
    <citation type="journal article" date="2023" name="Mol. Phylogenet. Evol.">
        <title>Genome-scale phylogeny and comparative genomics of the fungal order Sordariales.</title>
        <authorList>
            <person name="Hensen N."/>
            <person name="Bonometti L."/>
            <person name="Westerberg I."/>
            <person name="Brannstrom I.O."/>
            <person name="Guillou S."/>
            <person name="Cros-Aarteil S."/>
            <person name="Calhoun S."/>
            <person name="Haridas S."/>
            <person name="Kuo A."/>
            <person name="Mondo S."/>
            <person name="Pangilinan J."/>
            <person name="Riley R."/>
            <person name="LaButti K."/>
            <person name="Andreopoulos B."/>
            <person name="Lipzen A."/>
            <person name="Chen C."/>
            <person name="Yan M."/>
            <person name="Daum C."/>
            <person name="Ng V."/>
            <person name="Clum A."/>
            <person name="Steindorff A."/>
            <person name="Ohm R.A."/>
            <person name="Martin F."/>
            <person name="Silar P."/>
            <person name="Natvig D.O."/>
            <person name="Lalanne C."/>
            <person name="Gautier V."/>
            <person name="Ament-Velasquez S.L."/>
            <person name="Kruys A."/>
            <person name="Hutchinson M.I."/>
            <person name="Powell A.J."/>
            <person name="Barry K."/>
            <person name="Miller A.N."/>
            <person name="Grigoriev I.V."/>
            <person name="Debuchy R."/>
            <person name="Gladieux P."/>
            <person name="Hiltunen Thoren M."/>
            <person name="Johannesson H."/>
        </authorList>
    </citation>
    <scope>NUCLEOTIDE SEQUENCE</scope>
    <source>
        <strain evidence="3">PSN324</strain>
    </source>
</reference>
<dbReference type="AlphaFoldDB" id="A0AAV9HVS5"/>
<dbReference type="PANTHER" id="PTHR10039">
    <property type="entry name" value="AMELOGENIN"/>
    <property type="match status" value="1"/>
</dbReference>
<sequence length="1123" mass="126910">MSGLEPLAAFGLACSVFQTISFTREVYQACNKIFHGEQPDPNLPNNVHQLLKFFDSISAATKSAPNPLTENDRAILDIATECKTTALEMKAQADALSGGQGSGWRSLKVALKYRLKLKSKIAGLEKRLKDQQSLLESRLLGSICKKVVAANICQASYFAKLDSDLRQFITAIATEQNRLAVQIAQESTSIKDHITVEATSLRKAIFDEAKHEKLLRSLKYGSMNERRNHITDPAADTFDWIFHPNVEKHPGLDDSESTSDEEHGLAEDYRGEFRSLDECVSARESASSQFLSWLQSADKSLFWISGKPGSGKSTLMKFLAAHPATLDHLQTSGGSFLVLSHFIWSAGQPMERQIKGVLCSLLHQLLESVKDIAGSVLEQYSQTASKDSVHDWSEGELRTVLKFAIQNADGKGICIFVDGLDEIDPEHSDGIGQKSLLEVLQDISALSPVKVCVASRPEPILKTKLSRDPTFKIHEVTHWDIWKFASSIFRQRFAHLSRVDYRQFLCQVYRMAEGVFLWVALALRSLEMGLEKGDDIEKLQTRLSKLPKGLNELYSAMWSRQGGEEAIYQEEAATYFNYMLIHQDILGAHNNHPSIYLEITPLKLTDLFLSRDTALMKRLLSQNMESSPLTDKMISELELFACRLEVCCAGMVEVIRTYPSPLSYTVTFIHRSAKEFFEDQKGGHTLLQHDPANKGQRVIELAKAILTTDVLSTAINIPVREVCLSPDLFLATFVQLLQSYSRLQPCPSHVFEIADFVEHLMNTRPSTWFYIWPILPWVDFLGLIASAGLFEVLQERLEAADGIGAVSSDYNAYLLTAALTGTEAYNQRRMLGYNPRRRLDTINLLAKREINPDFRSFDFSSRRGVVILLEGPLYITPVEAAVHRLLTALKENDTRKAMALVISRLLDLEADLTKLTIFALWDCESVLVSDDQYRSLTVFLFNPIFWDFRNFKTGQPTYNVESTLAVLLDMAAGIFSQYWMLDDDSMQLNLAKRITGCRASRTITRIFTDTRTYSGCSTERAGLVFSRQALLMRATSVKTNHNRILTIPGFDRLREELQTLDPDDKEMPLPLLVDQIFGWAWDDERARRPWRYRDVPEPVWDVSAHLKLVEQKAKRGFLRHPSQ</sequence>
<dbReference type="EMBL" id="MU864957">
    <property type="protein sequence ID" value="KAK4463597.1"/>
    <property type="molecule type" value="Genomic_DNA"/>
</dbReference>
<evidence type="ECO:0000256" key="1">
    <source>
        <dbReference type="ARBA" id="ARBA00022737"/>
    </source>
</evidence>
<dbReference type="Pfam" id="PF24883">
    <property type="entry name" value="NPHP3_N"/>
    <property type="match status" value="1"/>
</dbReference>
<dbReference type="InterPro" id="IPR056884">
    <property type="entry name" value="NPHP3-like_N"/>
</dbReference>
<gene>
    <name evidence="3" type="ORF">QBC42DRAFT_295755</name>
</gene>
<dbReference type="InterPro" id="IPR027417">
    <property type="entry name" value="P-loop_NTPase"/>
</dbReference>
<evidence type="ECO:0000313" key="3">
    <source>
        <dbReference type="EMBL" id="KAK4463597.1"/>
    </source>
</evidence>
<dbReference type="Proteomes" id="UP001321749">
    <property type="component" value="Unassembled WGS sequence"/>
</dbReference>
<evidence type="ECO:0000313" key="4">
    <source>
        <dbReference type="Proteomes" id="UP001321749"/>
    </source>
</evidence>